<reference evidence="1" key="1">
    <citation type="submission" date="2021-01" db="EMBL/GenBank/DDBJ databases">
        <authorList>
            <person name="Corre E."/>
            <person name="Pelletier E."/>
            <person name="Niang G."/>
            <person name="Scheremetjew M."/>
            <person name="Finn R."/>
            <person name="Kale V."/>
            <person name="Holt S."/>
            <person name="Cochrane G."/>
            <person name="Meng A."/>
            <person name="Brown T."/>
            <person name="Cohen L."/>
        </authorList>
    </citation>
    <scope>NUCLEOTIDE SEQUENCE</scope>
    <source>
        <strain evidence="1">Isolate 1302-5</strain>
    </source>
</reference>
<dbReference type="AlphaFoldDB" id="A0A7S4HIT7"/>
<protein>
    <submittedName>
        <fullName evidence="1">Uncharacterized protein</fullName>
    </submittedName>
</protein>
<gene>
    <name evidence="1" type="ORF">OAUR00152_LOCUS502</name>
</gene>
<accession>A0A7S4HIT7</accession>
<evidence type="ECO:0000313" key="1">
    <source>
        <dbReference type="EMBL" id="CAE2200504.1"/>
    </source>
</evidence>
<sequence length="123" mass="13916">MVVHNRTRDAHCVAFRTVAQCCRIVVSADNVLFKPTGLPRWYPRKRPAAVALPFTHKLFQILGIDFIIVGTPKAVASINDQKSKNSSNLRRKEIIKWRGAMRTNLTKPMRTAPLMTLSQTPAY</sequence>
<proteinExistence type="predicted"/>
<dbReference type="EMBL" id="HBKQ01000727">
    <property type="protein sequence ID" value="CAE2200504.1"/>
    <property type="molecule type" value="Transcribed_RNA"/>
</dbReference>
<name>A0A7S4HIT7_9STRA</name>
<organism evidence="1">
    <name type="scientific">Odontella aurita</name>
    <dbReference type="NCBI Taxonomy" id="265563"/>
    <lineage>
        <taxon>Eukaryota</taxon>
        <taxon>Sar</taxon>
        <taxon>Stramenopiles</taxon>
        <taxon>Ochrophyta</taxon>
        <taxon>Bacillariophyta</taxon>
        <taxon>Mediophyceae</taxon>
        <taxon>Biddulphiophycidae</taxon>
        <taxon>Eupodiscales</taxon>
        <taxon>Odontellaceae</taxon>
        <taxon>Odontella</taxon>
    </lineage>
</organism>